<feature type="region of interest" description="Disordered" evidence="1">
    <location>
        <begin position="1"/>
        <end position="62"/>
    </location>
</feature>
<feature type="compositionally biased region" description="Pro residues" evidence="1">
    <location>
        <begin position="13"/>
        <end position="24"/>
    </location>
</feature>
<evidence type="ECO:0000313" key="3">
    <source>
        <dbReference type="Proteomes" id="UP000008022"/>
    </source>
</evidence>
<reference evidence="2" key="2">
    <citation type="submission" date="2015-06" db="UniProtKB">
        <authorList>
            <consortium name="EnsemblPlants"/>
        </authorList>
    </citation>
    <scope>IDENTIFICATION</scope>
</reference>
<evidence type="ECO:0000256" key="1">
    <source>
        <dbReference type="SAM" id="MobiDB-lite"/>
    </source>
</evidence>
<evidence type="ECO:0000313" key="2">
    <source>
        <dbReference type="EnsemblPlants" id="ORUFI09G01350.4"/>
    </source>
</evidence>
<dbReference type="AlphaFoldDB" id="A0A0E0QN40"/>
<dbReference type="EnsemblPlants" id="ORUFI09G01350.4">
    <property type="protein sequence ID" value="ORUFI09G01350.4"/>
    <property type="gene ID" value="ORUFI09G01350"/>
</dbReference>
<feature type="compositionally biased region" description="Basic and acidic residues" evidence="1">
    <location>
        <begin position="34"/>
        <end position="62"/>
    </location>
</feature>
<reference evidence="3" key="1">
    <citation type="submission" date="2013-06" db="EMBL/GenBank/DDBJ databases">
        <authorList>
            <person name="Zhao Q."/>
        </authorList>
    </citation>
    <scope>NUCLEOTIDE SEQUENCE</scope>
    <source>
        <strain evidence="3">cv. W1943</strain>
    </source>
</reference>
<sequence length="62" mass="7008">MRRRRLGASPRCPGVPRPAPPPSTPRTATPPGAPHEDKYAPTMERERGRGREPERGVERRRL</sequence>
<name>A0A0E0QN40_ORYRU</name>
<keyword evidence="3" id="KW-1185">Reference proteome</keyword>
<dbReference type="Proteomes" id="UP000008022">
    <property type="component" value="Unassembled WGS sequence"/>
</dbReference>
<accession>A0A0E0QN40</accession>
<organism evidence="2 3">
    <name type="scientific">Oryza rufipogon</name>
    <name type="common">Brownbeard rice</name>
    <name type="synonym">Asian wild rice</name>
    <dbReference type="NCBI Taxonomy" id="4529"/>
    <lineage>
        <taxon>Eukaryota</taxon>
        <taxon>Viridiplantae</taxon>
        <taxon>Streptophyta</taxon>
        <taxon>Embryophyta</taxon>
        <taxon>Tracheophyta</taxon>
        <taxon>Spermatophyta</taxon>
        <taxon>Magnoliopsida</taxon>
        <taxon>Liliopsida</taxon>
        <taxon>Poales</taxon>
        <taxon>Poaceae</taxon>
        <taxon>BOP clade</taxon>
        <taxon>Oryzoideae</taxon>
        <taxon>Oryzeae</taxon>
        <taxon>Oryzinae</taxon>
        <taxon>Oryza</taxon>
    </lineage>
</organism>
<dbReference type="Gramene" id="ORUFI09G01350.4">
    <property type="protein sequence ID" value="ORUFI09G01350.4"/>
    <property type="gene ID" value="ORUFI09G01350"/>
</dbReference>
<proteinExistence type="predicted"/>
<protein>
    <submittedName>
        <fullName evidence="2">Uncharacterized protein</fullName>
    </submittedName>
</protein>
<dbReference type="HOGENOM" id="CLU_2908151_0_0_1"/>